<accession>A0A1B0BVP7</accession>
<sequence length="74" mass="8641">MSSVSWHVDDDDDDFFFNSCLRILMSLLSTDPMDRNCHEMFAKNRELKIGGKQKVKNTTLKTVHMIDFNKLMSI</sequence>
<dbReference type="EnsemblMetazoa" id="GPPI041991-RA">
    <property type="protein sequence ID" value="GPPI041991-PA"/>
    <property type="gene ID" value="GPPI041991"/>
</dbReference>
<dbReference type="AlphaFoldDB" id="A0A1B0BVP7"/>
<evidence type="ECO:0000313" key="2">
    <source>
        <dbReference type="Proteomes" id="UP000092460"/>
    </source>
</evidence>
<keyword evidence="2" id="KW-1185">Reference proteome</keyword>
<organism evidence="1 2">
    <name type="scientific">Glossina palpalis gambiensis</name>
    <dbReference type="NCBI Taxonomy" id="67801"/>
    <lineage>
        <taxon>Eukaryota</taxon>
        <taxon>Metazoa</taxon>
        <taxon>Ecdysozoa</taxon>
        <taxon>Arthropoda</taxon>
        <taxon>Hexapoda</taxon>
        <taxon>Insecta</taxon>
        <taxon>Pterygota</taxon>
        <taxon>Neoptera</taxon>
        <taxon>Endopterygota</taxon>
        <taxon>Diptera</taxon>
        <taxon>Brachycera</taxon>
        <taxon>Muscomorpha</taxon>
        <taxon>Hippoboscoidea</taxon>
        <taxon>Glossinidae</taxon>
        <taxon>Glossina</taxon>
    </lineage>
</organism>
<proteinExistence type="predicted"/>
<dbReference type="Proteomes" id="UP000092460">
    <property type="component" value="Unassembled WGS sequence"/>
</dbReference>
<protein>
    <submittedName>
        <fullName evidence="1">Uncharacterized protein</fullName>
    </submittedName>
</protein>
<reference evidence="2" key="1">
    <citation type="submission" date="2015-01" db="EMBL/GenBank/DDBJ databases">
        <authorList>
            <person name="Aksoy S."/>
            <person name="Warren W."/>
            <person name="Wilson R.K."/>
        </authorList>
    </citation>
    <scope>NUCLEOTIDE SEQUENCE [LARGE SCALE GENOMIC DNA]</scope>
    <source>
        <strain evidence="2">IAEA</strain>
    </source>
</reference>
<dbReference type="VEuPathDB" id="VectorBase:GPPI041991"/>
<evidence type="ECO:0000313" key="1">
    <source>
        <dbReference type="EnsemblMetazoa" id="GPPI041991-PA"/>
    </source>
</evidence>
<reference evidence="1" key="2">
    <citation type="submission" date="2020-05" db="UniProtKB">
        <authorList>
            <consortium name="EnsemblMetazoa"/>
        </authorList>
    </citation>
    <scope>IDENTIFICATION</scope>
    <source>
        <strain evidence="1">IAEA</strain>
    </source>
</reference>
<name>A0A1B0BVP7_9MUSC</name>
<dbReference type="EMBL" id="JXJN01021410">
    <property type="status" value="NOT_ANNOTATED_CDS"/>
    <property type="molecule type" value="Genomic_DNA"/>
</dbReference>